<dbReference type="NCBIfam" id="TIGR03083">
    <property type="entry name" value="maleylpyruvate isomerase family mycothiol-dependent enzyme"/>
    <property type="match status" value="1"/>
</dbReference>
<dbReference type="InterPro" id="IPR024344">
    <property type="entry name" value="MDMPI_metal-binding"/>
</dbReference>
<dbReference type="EMBL" id="CP040899">
    <property type="protein sequence ID" value="QDB80456.1"/>
    <property type="molecule type" value="Genomic_DNA"/>
</dbReference>
<gene>
    <name evidence="2" type="ORF">FE251_14545</name>
</gene>
<evidence type="ECO:0000259" key="1">
    <source>
        <dbReference type="Pfam" id="PF11716"/>
    </source>
</evidence>
<dbReference type="InterPro" id="IPR034660">
    <property type="entry name" value="DinB/YfiT-like"/>
</dbReference>
<feature type="domain" description="Mycothiol-dependent maleylpyruvate isomerase metal-binding" evidence="1">
    <location>
        <begin position="25"/>
        <end position="163"/>
    </location>
</feature>
<dbReference type="GO" id="GO:0016853">
    <property type="term" value="F:isomerase activity"/>
    <property type="evidence" value="ECO:0007669"/>
    <property type="project" value="UniProtKB-KW"/>
</dbReference>
<dbReference type="Pfam" id="PF11716">
    <property type="entry name" value="MDMPI_N"/>
    <property type="match status" value="1"/>
</dbReference>
<protein>
    <submittedName>
        <fullName evidence="2">Maleylpyruvate isomerase family mycothiol-dependent enzyme</fullName>
    </submittedName>
</protein>
<dbReference type="Proteomes" id="UP000313948">
    <property type="component" value="Chromosome"/>
</dbReference>
<dbReference type="RefSeq" id="WP_139949129.1">
    <property type="nucleotide sequence ID" value="NZ_CP040899.1"/>
</dbReference>
<evidence type="ECO:0000313" key="3">
    <source>
        <dbReference type="Proteomes" id="UP000313948"/>
    </source>
</evidence>
<dbReference type="InterPro" id="IPR017517">
    <property type="entry name" value="Maleyloyr_isom"/>
</dbReference>
<organism evidence="2 3">
    <name type="scientific">Georgenia wutianyii</name>
    <dbReference type="NCBI Taxonomy" id="2585135"/>
    <lineage>
        <taxon>Bacteria</taxon>
        <taxon>Bacillati</taxon>
        <taxon>Actinomycetota</taxon>
        <taxon>Actinomycetes</taxon>
        <taxon>Micrococcales</taxon>
        <taxon>Bogoriellaceae</taxon>
        <taxon>Georgenia</taxon>
    </lineage>
</organism>
<dbReference type="Gene3D" id="1.20.120.450">
    <property type="entry name" value="dinb family like domain"/>
    <property type="match status" value="1"/>
</dbReference>
<sequence length="288" mass="31251">MEGSGSGHWGDAFGVPLDVRPLFPEQRASFLDLLEGLTAEEWAAPALPGWSVQDVVAHVLHDHVRRLAATRDGHRVALPPGGSLPERLDAANEAFVAVARQVSPRLLIDLLVHLGPQLDTLWAGQDLHARADADVSWASAGACPRWLDLARELTELWVHEQQVRDAVRRPGGDRPHLLAPVVDTFARALPFSLRQVERPVGTRARLSITGPAGGTWDAVRKEGRWTPGPVQGLPDAEVVLDPDTFWRLAARRLGPADARDRAEVRGDGALTAAMTSLLGVVRAPDEPR</sequence>
<keyword evidence="3" id="KW-1185">Reference proteome</keyword>
<accession>A0ABX5VS07</accession>
<keyword evidence="2" id="KW-0413">Isomerase</keyword>
<evidence type="ECO:0000313" key="2">
    <source>
        <dbReference type="EMBL" id="QDB80456.1"/>
    </source>
</evidence>
<dbReference type="SUPFAM" id="SSF109854">
    <property type="entry name" value="DinB/YfiT-like putative metalloenzymes"/>
    <property type="match status" value="1"/>
</dbReference>
<name>A0ABX5VS07_9MICO</name>
<reference evidence="2 3" key="1">
    <citation type="submission" date="2019-05" db="EMBL/GenBank/DDBJ databases">
        <title>Georgenia *** sp. nov., and Georgenia *** sp. nov., isolated from the intestinal contents of plateau pika (Ochotona curzoniae) in the Qinghai-Tibet plateau of China.</title>
        <authorList>
            <person name="Tian Z."/>
        </authorList>
    </citation>
    <scope>NUCLEOTIDE SEQUENCE [LARGE SCALE GENOMIC DNA]</scope>
    <source>
        <strain evidence="2 3">Z294</strain>
    </source>
</reference>
<proteinExistence type="predicted"/>